<dbReference type="EMBL" id="CAJFDH010000005">
    <property type="protein sequence ID" value="CAD5223896.1"/>
    <property type="molecule type" value="Genomic_DNA"/>
</dbReference>
<dbReference type="Pfam" id="PF00013">
    <property type="entry name" value="KH_1"/>
    <property type="match status" value="3"/>
</dbReference>
<feature type="domain" description="K Homology" evidence="4">
    <location>
        <begin position="38"/>
        <end position="111"/>
    </location>
</feature>
<dbReference type="AlphaFoldDB" id="A0A811L8N0"/>
<dbReference type="EMBL" id="CAJFCW020000005">
    <property type="protein sequence ID" value="CAG9119087.1"/>
    <property type="molecule type" value="Genomic_DNA"/>
</dbReference>
<feature type="domain" description="K Homology" evidence="4">
    <location>
        <begin position="130"/>
        <end position="206"/>
    </location>
</feature>
<keyword evidence="6" id="KW-1185">Reference proteome</keyword>
<feature type="domain" description="K Homology" evidence="4">
    <location>
        <begin position="416"/>
        <end position="489"/>
    </location>
</feature>
<evidence type="ECO:0000256" key="1">
    <source>
        <dbReference type="ARBA" id="ARBA00022737"/>
    </source>
</evidence>
<dbReference type="Proteomes" id="UP000614601">
    <property type="component" value="Unassembled WGS sequence"/>
</dbReference>
<sequence length="505" mass="53870">MTETKAEGEFETPAVAGQKRSNSENGGPASKKPNTGDPEVQVKVLIPAGAVGALIGKGGESMRQLKTDSGCRVQMSKNQEMFHNTNERICLVKGKVTASMMVMKVILEKIQEKIEANNPADPFDLKGLNRPNEMKIVVPNTSAGMVIGKSGASIKEIRESTGANIQVYPKAGSEEAKQSMERVITVGAEQNQVLLDAISKVLEKVAADPLHAQEAQKTEQYTSSQSFGFGRVDSTPAFGNLNSFGGSTQSVWQSQTSIVSDNGFNKNNSFSGGQLKYNGLPVLNNNEVINFLDNLQNTLRNSGFSESAVAEIMQAMNVLARYNIMGLGLGLGVATMAQSRQNEPPHQMMSNPAQSMPQRYDLTQSMLGGNGISSILDGPDRSEGLGHGGVLIDVLGQSNNVNESFASTVIKERVNEDGRLELEVPDAIVGAVLGPKAKTLVEIQQLSGCKVEVHKRGTANTTNGHRLISLTGSAAAIANGRQMVEKVINNEQARRGPASSVRSGF</sequence>
<accession>A0A811L8N0</accession>
<dbReference type="PANTHER" id="PTHR10288">
    <property type="entry name" value="KH DOMAIN CONTAINING RNA BINDING PROTEIN"/>
    <property type="match status" value="1"/>
</dbReference>
<dbReference type="InterPro" id="IPR004087">
    <property type="entry name" value="KH_dom"/>
</dbReference>
<feature type="region of interest" description="Disordered" evidence="3">
    <location>
        <begin position="1"/>
        <end position="38"/>
    </location>
</feature>
<dbReference type="Proteomes" id="UP000783686">
    <property type="component" value="Unassembled WGS sequence"/>
</dbReference>
<dbReference type="OrthoDB" id="441329at2759"/>
<dbReference type="Gene3D" id="3.30.1370.10">
    <property type="entry name" value="K Homology domain, type 1"/>
    <property type="match status" value="3"/>
</dbReference>
<keyword evidence="1" id="KW-0677">Repeat</keyword>
<dbReference type="GO" id="GO:0003723">
    <property type="term" value="F:RNA binding"/>
    <property type="evidence" value="ECO:0007669"/>
    <property type="project" value="UniProtKB-UniRule"/>
</dbReference>
<evidence type="ECO:0000313" key="6">
    <source>
        <dbReference type="Proteomes" id="UP000614601"/>
    </source>
</evidence>
<dbReference type="InterPro" id="IPR004088">
    <property type="entry name" value="KH_dom_type_1"/>
</dbReference>
<organism evidence="5 6">
    <name type="scientific">Bursaphelenchus okinawaensis</name>
    <dbReference type="NCBI Taxonomy" id="465554"/>
    <lineage>
        <taxon>Eukaryota</taxon>
        <taxon>Metazoa</taxon>
        <taxon>Ecdysozoa</taxon>
        <taxon>Nematoda</taxon>
        <taxon>Chromadorea</taxon>
        <taxon>Rhabditida</taxon>
        <taxon>Tylenchina</taxon>
        <taxon>Tylenchomorpha</taxon>
        <taxon>Aphelenchoidea</taxon>
        <taxon>Aphelenchoididae</taxon>
        <taxon>Bursaphelenchus</taxon>
    </lineage>
</organism>
<dbReference type="PROSITE" id="PS50084">
    <property type="entry name" value="KH_TYPE_1"/>
    <property type="match status" value="3"/>
</dbReference>
<comment type="caution">
    <text evidence="5">The sequence shown here is derived from an EMBL/GenBank/DDBJ whole genome shotgun (WGS) entry which is preliminary data.</text>
</comment>
<keyword evidence="2" id="KW-0694">RNA-binding</keyword>
<gene>
    <name evidence="5" type="ORF">BOKJ2_LOCUS10666</name>
</gene>
<proteinExistence type="predicted"/>
<evidence type="ECO:0000259" key="4">
    <source>
        <dbReference type="SMART" id="SM00322"/>
    </source>
</evidence>
<reference evidence="5" key="1">
    <citation type="submission" date="2020-09" db="EMBL/GenBank/DDBJ databases">
        <authorList>
            <person name="Kikuchi T."/>
        </authorList>
    </citation>
    <scope>NUCLEOTIDE SEQUENCE</scope>
    <source>
        <strain evidence="5">SH1</strain>
    </source>
</reference>
<evidence type="ECO:0000256" key="3">
    <source>
        <dbReference type="SAM" id="MobiDB-lite"/>
    </source>
</evidence>
<name>A0A811L8N0_9BILA</name>
<protein>
    <recommendedName>
        <fullName evidence="4">K Homology domain-containing protein</fullName>
    </recommendedName>
</protein>
<evidence type="ECO:0000313" key="5">
    <source>
        <dbReference type="EMBL" id="CAD5223896.1"/>
    </source>
</evidence>
<dbReference type="SUPFAM" id="SSF54791">
    <property type="entry name" value="Eukaryotic type KH-domain (KH-domain type I)"/>
    <property type="match status" value="3"/>
</dbReference>
<dbReference type="SMART" id="SM00322">
    <property type="entry name" value="KH"/>
    <property type="match status" value="3"/>
</dbReference>
<evidence type="ECO:0000256" key="2">
    <source>
        <dbReference type="PROSITE-ProRule" id="PRU00117"/>
    </source>
</evidence>
<dbReference type="InterPro" id="IPR036612">
    <property type="entry name" value="KH_dom_type_1_sf"/>
</dbReference>